<comment type="caution">
    <text evidence="8">The sequence shown here is derived from an EMBL/GenBank/DDBJ whole genome shotgun (WGS) entry which is preliminary data.</text>
</comment>
<evidence type="ECO:0000256" key="2">
    <source>
        <dbReference type="ARBA" id="ARBA00022670"/>
    </source>
</evidence>
<dbReference type="InterPro" id="IPR036852">
    <property type="entry name" value="Peptidase_S8/S53_dom_sf"/>
</dbReference>
<name>A0AAJ0CXI0_9HYPO</name>
<proteinExistence type="inferred from homology"/>
<evidence type="ECO:0000256" key="6">
    <source>
        <dbReference type="SAM" id="SignalP"/>
    </source>
</evidence>
<reference evidence="8" key="1">
    <citation type="submission" date="2023-06" db="EMBL/GenBank/DDBJ databases">
        <title>Conoideocrella luteorostrata (Hypocreales: Clavicipitaceae), a potential biocontrol fungus for elongate hemlock scale in United States Christmas tree production areas.</title>
        <authorList>
            <person name="Barrett H."/>
            <person name="Lovett B."/>
            <person name="Macias A.M."/>
            <person name="Stajich J.E."/>
            <person name="Kasson M.T."/>
        </authorList>
    </citation>
    <scope>NUCLEOTIDE SEQUENCE</scope>
    <source>
        <strain evidence="8">ARSEF 14590</strain>
    </source>
</reference>
<comment type="caution">
    <text evidence="5">Lacks conserved residue(s) required for the propagation of feature annotation.</text>
</comment>
<dbReference type="InterPro" id="IPR050131">
    <property type="entry name" value="Peptidase_S8_subtilisin-like"/>
</dbReference>
<dbReference type="SUPFAM" id="SSF54897">
    <property type="entry name" value="Protease propeptides/inhibitors"/>
    <property type="match status" value="1"/>
</dbReference>
<keyword evidence="4" id="KW-0720">Serine protease</keyword>
<dbReference type="PROSITE" id="PS51892">
    <property type="entry name" value="SUBTILASE"/>
    <property type="match status" value="1"/>
</dbReference>
<dbReference type="InterPro" id="IPR034193">
    <property type="entry name" value="PCSK9_ProteinaseK-like"/>
</dbReference>
<keyword evidence="9" id="KW-1185">Reference proteome</keyword>
<dbReference type="SUPFAM" id="SSF52743">
    <property type="entry name" value="Subtilisin-like"/>
    <property type="match status" value="1"/>
</dbReference>
<dbReference type="Gene3D" id="3.30.70.80">
    <property type="entry name" value="Peptidase S8 propeptide/proteinase inhibitor I9"/>
    <property type="match status" value="1"/>
</dbReference>
<evidence type="ECO:0000259" key="7">
    <source>
        <dbReference type="Pfam" id="PF00082"/>
    </source>
</evidence>
<dbReference type="GO" id="GO:0006508">
    <property type="term" value="P:proteolysis"/>
    <property type="evidence" value="ECO:0007669"/>
    <property type="project" value="UniProtKB-KW"/>
</dbReference>
<dbReference type="InterPro" id="IPR000209">
    <property type="entry name" value="Peptidase_S8/S53_dom"/>
</dbReference>
<accession>A0AAJ0CXI0</accession>
<evidence type="ECO:0000256" key="5">
    <source>
        <dbReference type="PROSITE-ProRule" id="PRU01240"/>
    </source>
</evidence>
<evidence type="ECO:0000313" key="9">
    <source>
        <dbReference type="Proteomes" id="UP001251528"/>
    </source>
</evidence>
<dbReference type="PRINTS" id="PR00723">
    <property type="entry name" value="SUBTILISIN"/>
</dbReference>
<evidence type="ECO:0000256" key="1">
    <source>
        <dbReference type="ARBA" id="ARBA00011073"/>
    </source>
</evidence>
<keyword evidence="2" id="KW-0645">Protease</keyword>
<dbReference type="AlphaFoldDB" id="A0AAJ0CXI0"/>
<feature type="chain" id="PRO_5042547293" description="Peptidase S8/S53 domain-containing protein" evidence="6">
    <location>
        <begin position="16"/>
        <end position="440"/>
    </location>
</feature>
<dbReference type="Proteomes" id="UP001251528">
    <property type="component" value="Unassembled WGS sequence"/>
</dbReference>
<dbReference type="PANTHER" id="PTHR43806">
    <property type="entry name" value="PEPTIDASE S8"/>
    <property type="match status" value="1"/>
</dbReference>
<dbReference type="CDD" id="cd04077">
    <property type="entry name" value="Peptidases_S8_PCSK9_ProteinaseK_like"/>
    <property type="match status" value="1"/>
</dbReference>
<organism evidence="8 9">
    <name type="scientific">Conoideocrella luteorostrata</name>
    <dbReference type="NCBI Taxonomy" id="1105319"/>
    <lineage>
        <taxon>Eukaryota</taxon>
        <taxon>Fungi</taxon>
        <taxon>Dikarya</taxon>
        <taxon>Ascomycota</taxon>
        <taxon>Pezizomycotina</taxon>
        <taxon>Sordariomycetes</taxon>
        <taxon>Hypocreomycetidae</taxon>
        <taxon>Hypocreales</taxon>
        <taxon>Clavicipitaceae</taxon>
        <taxon>Conoideocrella</taxon>
    </lineage>
</organism>
<protein>
    <recommendedName>
        <fullName evidence="7">Peptidase S8/S53 domain-containing protein</fullName>
    </recommendedName>
</protein>
<feature type="signal peptide" evidence="6">
    <location>
        <begin position="1"/>
        <end position="15"/>
    </location>
</feature>
<gene>
    <name evidence="8" type="ORF">QQS21_001253</name>
</gene>
<sequence>MLPRLSLVFVPFVFGVIFERQNLPVLGPRDEQVIEGKYIVVMKSDNEADIDRVISSIGIQPVGRFSDVLRGFVAKLTIDQKKRLDAERNVDYIYPDVEIMDESIVNVAPTRRPVYTEQEVAITKRNYEPRAKNTLQKQQRRQFKVDVAIGGRKVMRQRNAPWGLARISHRKPRHTTYIYLEKPGAGTCVYVLDSGLDERHPEFGGRATFIKNFSDDRTSRDLRRHGTHAAGIIGSASFGVAKNARIFGVKVVNQYGRASASKIIEAMDFVVRDAATRRTQCPRGVVAYTPVYSSYYRPINSAARNMVRRRIFLAVAAGDERRSVVTSPASEPYACTVGATTQSDALADFSNLGEKVNVLAPGHHILSTIPGGGTTVASGTAQAAAHVAGLGAYILSLGKSTPLSLCDYISKTSVRRATNGLRDRTRTPKSVINNGFKNTN</sequence>
<dbReference type="EMBL" id="JASWJB010000012">
    <property type="protein sequence ID" value="KAK2612801.1"/>
    <property type="molecule type" value="Genomic_DNA"/>
</dbReference>
<evidence type="ECO:0000256" key="4">
    <source>
        <dbReference type="ARBA" id="ARBA00022825"/>
    </source>
</evidence>
<keyword evidence="6" id="KW-0732">Signal</keyword>
<evidence type="ECO:0000256" key="3">
    <source>
        <dbReference type="ARBA" id="ARBA00022801"/>
    </source>
</evidence>
<dbReference type="InterPro" id="IPR037045">
    <property type="entry name" value="S8pro/Inhibitor_I9_sf"/>
</dbReference>
<dbReference type="InterPro" id="IPR023827">
    <property type="entry name" value="Peptidase_S8_Asp-AS"/>
</dbReference>
<dbReference type="PANTHER" id="PTHR43806:SF58">
    <property type="entry name" value="ALKALINE PROTEASE 1-RELATED"/>
    <property type="match status" value="1"/>
</dbReference>
<dbReference type="GO" id="GO:0004252">
    <property type="term" value="F:serine-type endopeptidase activity"/>
    <property type="evidence" value="ECO:0007669"/>
    <property type="project" value="InterPro"/>
</dbReference>
<keyword evidence="3" id="KW-0378">Hydrolase</keyword>
<feature type="domain" description="Peptidase S8/S53" evidence="7">
    <location>
        <begin position="184"/>
        <end position="416"/>
    </location>
</feature>
<dbReference type="InterPro" id="IPR015500">
    <property type="entry name" value="Peptidase_S8_subtilisin-rel"/>
</dbReference>
<dbReference type="Gene3D" id="3.40.50.200">
    <property type="entry name" value="Peptidase S8/S53 domain"/>
    <property type="match status" value="1"/>
</dbReference>
<comment type="similarity">
    <text evidence="1 5">Belongs to the peptidase S8 family.</text>
</comment>
<dbReference type="Pfam" id="PF00082">
    <property type="entry name" value="Peptidase_S8"/>
    <property type="match status" value="1"/>
</dbReference>
<dbReference type="PROSITE" id="PS00136">
    <property type="entry name" value="SUBTILASE_ASP"/>
    <property type="match status" value="1"/>
</dbReference>
<evidence type="ECO:0000313" key="8">
    <source>
        <dbReference type="EMBL" id="KAK2612801.1"/>
    </source>
</evidence>